<accession>A0ABY6SDL6</accession>
<reference evidence="1" key="1">
    <citation type="submission" date="2018-02" db="EMBL/GenBank/DDBJ databases">
        <authorList>
            <person name="Silar P."/>
        </authorList>
    </citation>
    <scope>NUCLEOTIDE SEQUENCE [LARGE SCALE GENOMIC DNA]</scope>
    <source>
        <strain evidence="1">T</strain>
    </source>
</reference>
<evidence type="ECO:0000313" key="2">
    <source>
        <dbReference type="Proteomes" id="UP000280685"/>
    </source>
</evidence>
<sequence>MGSTTIIRGFRLSVATLDAFLSANNVDETYGTPPFYEHHLEDKDPISKLLFFKISHFDPNADKNKFRVLIPSIEGMGRAKTAYVAYAWAAVRAHREVKMDEDLPEEIPKGFEELRQEILSYSGKGDVEEEDEVQEEGKMGIYLVVTYDIRGYYGEEFSSKEGL</sequence>
<gene>
    <name evidence="1" type="ORF">PODCO_500490</name>
</gene>
<dbReference type="Proteomes" id="UP000280685">
    <property type="component" value="Chromosome 5"/>
</dbReference>
<name>A0ABY6SDL6_PODCO</name>
<protein>
    <submittedName>
        <fullName evidence="1">Uncharacterized protein</fullName>
    </submittedName>
</protein>
<organism evidence="1 2">
    <name type="scientific">Podospora comata</name>
    <dbReference type="NCBI Taxonomy" id="48703"/>
    <lineage>
        <taxon>Eukaryota</taxon>
        <taxon>Fungi</taxon>
        <taxon>Dikarya</taxon>
        <taxon>Ascomycota</taxon>
        <taxon>Pezizomycotina</taxon>
        <taxon>Sordariomycetes</taxon>
        <taxon>Sordariomycetidae</taxon>
        <taxon>Sordariales</taxon>
        <taxon>Podosporaceae</taxon>
        <taxon>Podospora</taxon>
    </lineage>
</organism>
<dbReference type="EMBL" id="LR026968">
    <property type="protein sequence ID" value="VBB80891.1"/>
    <property type="molecule type" value="Genomic_DNA"/>
</dbReference>
<evidence type="ECO:0000313" key="1">
    <source>
        <dbReference type="EMBL" id="VBB80891.1"/>
    </source>
</evidence>
<keyword evidence="2" id="KW-1185">Reference proteome</keyword>
<proteinExistence type="predicted"/>